<accession>A0A1V9ZPB9</accession>
<evidence type="ECO:0000313" key="1">
    <source>
        <dbReference type="EMBL" id="OQR99845.1"/>
    </source>
</evidence>
<dbReference type="OrthoDB" id="129364at2759"/>
<gene>
    <name evidence="1" type="ORF">ACHHYP_04238</name>
</gene>
<comment type="caution">
    <text evidence="1">The sequence shown here is derived from an EMBL/GenBank/DDBJ whole genome shotgun (WGS) entry which is preliminary data.</text>
</comment>
<dbReference type="AlphaFoldDB" id="A0A1V9ZPB9"/>
<protein>
    <submittedName>
        <fullName evidence="1">Uncharacterized protein</fullName>
    </submittedName>
</protein>
<dbReference type="EMBL" id="JNBR01000038">
    <property type="protein sequence ID" value="OQR99845.1"/>
    <property type="molecule type" value="Genomic_DNA"/>
</dbReference>
<sequence length="374" mass="41851">MPRGECNEVMIEASIGLATHKEMEDMRQKAHDLVASGQVVVTVAPDQPLPSYYIQGDLDFYSDDNLKVRMSLRPHPTMARLTRLFWKAIVIPPAIALNYKGYERLFLLIHKVLIELFHLDDSVAQIQFMVDITPADIWCDSVRIEDYANMLYLIWKSVMNYPLEGGPATLRDISDVYYKDVVALIRDSPCSIADIELEIDGASRPTALPTIASSSLLVASTMDRVEVAAFASKADDLRPVDSAAIYAYTASMSHTKLPEVEQRIKRGPTPPPPEGTSSACLPMLSRTSSFGRRQDPKSTQIRRGSLISEKTTLEKPSNRSLVTCLIPDELKRVIRPIWLETHEPQWLYHFAKVAPAFCRPNLCSSSSKQISANT</sequence>
<proteinExistence type="predicted"/>
<reference evidence="1 2" key="1">
    <citation type="journal article" date="2014" name="Genome Biol. Evol.">
        <title>The secreted proteins of Achlya hypogyna and Thraustotheca clavata identify the ancestral oomycete secretome and reveal gene acquisitions by horizontal gene transfer.</title>
        <authorList>
            <person name="Misner I."/>
            <person name="Blouin N."/>
            <person name="Leonard G."/>
            <person name="Richards T.A."/>
            <person name="Lane C.E."/>
        </authorList>
    </citation>
    <scope>NUCLEOTIDE SEQUENCE [LARGE SCALE GENOMIC DNA]</scope>
    <source>
        <strain evidence="1 2">ATCC 48635</strain>
    </source>
</reference>
<organism evidence="1 2">
    <name type="scientific">Achlya hypogyna</name>
    <name type="common">Oomycete</name>
    <name type="synonym">Protoachlya hypogyna</name>
    <dbReference type="NCBI Taxonomy" id="1202772"/>
    <lineage>
        <taxon>Eukaryota</taxon>
        <taxon>Sar</taxon>
        <taxon>Stramenopiles</taxon>
        <taxon>Oomycota</taxon>
        <taxon>Saprolegniomycetes</taxon>
        <taxon>Saprolegniales</taxon>
        <taxon>Achlyaceae</taxon>
        <taxon>Achlya</taxon>
    </lineage>
</organism>
<dbReference type="Proteomes" id="UP000243579">
    <property type="component" value="Unassembled WGS sequence"/>
</dbReference>
<keyword evidence="2" id="KW-1185">Reference proteome</keyword>
<name>A0A1V9ZPB9_ACHHY</name>
<evidence type="ECO:0000313" key="2">
    <source>
        <dbReference type="Proteomes" id="UP000243579"/>
    </source>
</evidence>